<protein>
    <recommendedName>
        <fullName evidence="4">Mycothiol acetyltransferase</fullName>
        <shortName evidence="4">MSH acetyltransferase</shortName>
        <ecNumber evidence="4">2.3.1.189</ecNumber>
    </recommendedName>
    <alternativeName>
        <fullName evidence="4">Mycothiol synthase</fullName>
    </alternativeName>
</protein>
<evidence type="ECO:0000256" key="4">
    <source>
        <dbReference type="HAMAP-Rule" id="MF_01698"/>
    </source>
</evidence>
<dbReference type="CDD" id="cd04301">
    <property type="entry name" value="NAT_SF"/>
    <property type="match status" value="1"/>
</dbReference>
<keyword evidence="3 4" id="KW-0012">Acyltransferase</keyword>
<reference evidence="6" key="3">
    <citation type="submission" date="2020-02" db="EMBL/GenBank/DDBJ databases">
        <authorList>
            <person name="Matsumoto Y."/>
            <person name="Motooka D."/>
            <person name="Nakamura S."/>
        </authorList>
    </citation>
    <scope>NUCLEOTIDE SEQUENCE</scope>
    <source>
        <strain evidence="6">JCM 12405</strain>
    </source>
</reference>
<feature type="binding site" evidence="4">
    <location>
        <begin position="231"/>
        <end position="233"/>
    </location>
    <ligand>
        <name>acetyl-CoA</name>
        <dbReference type="ChEBI" id="CHEBI:57288"/>
        <label>2</label>
    </ligand>
</feature>
<dbReference type="PANTHER" id="PTHR43617:SF31">
    <property type="entry name" value="MYCOTHIOL ACETYLTRANSFERASE"/>
    <property type="match status" value="1"/>
</dbReference>
<dbReference type="EC" id="2.3.1.189" evidence="4"/>
<keyword evidence="2 4" id="KW-0677">Repeat</keyword>
<dbReference type="SUPFAM" id="SSF55729">
    <property type="entry name" value="Acyl-CoA N-acyltransferases (Nat)"/>
    <property type="match status" value="1"/>
</dbReference>
<dbReference type="PROSITE" id="PS51186">
    <property type="entry name" value="GNAT"/>
    <property type="match status" value="2"/>
</dbReference>
<dbReference type="AlphaFoldDB" id="A0A1X1TIS5"/>
<evidence type="ECO:0000256" key="3">
    <source>
        <dbReference type="ARBA" id="ARBA00023315"/>
    </source>
</evidence>
<reference evidence="7 8" key="1">
    <citation type="submission" date="2016-01" db="EMBL/GenBank/DDBJ databases">
        <title>The new phylogeny of the genus Mycobacterium.</title>
        <authorList>
            <person name="Tarcisio F."/>
            <person name="Conor M."/>
            <person name="Antonella G."/>
            <person name="Elisabetta G."/>
            <person name="Giulia F.S."/>
            <person name="Sara T."/>
            <person name="Anna F."/>
            <person name="Clotilde B."/>
            <person name="Roberto B."/>
            <person name="Veronica D.S."/>
            <person name="Fabio R."/>
            <person name="Monica P."/>
            <person name="Olivier J."/>
            <person name="Enrico T."/>
            <person name="Nicola S."/>
        </authorList>
    </citation>
    <scope>NUCLEOTIDE SEQUENCE [LARGE SCALE GENOMIC DNA]</scope>
    <source>
        <strain evidence="7 8">DSM 44339</strain>
    </source>
</reference>
<feature type="domain" description="N-acetyltransferase" evidence="5">
    <location>
        <begin position="151"/>
        <end position="298"/>
    </location>
</feature>
<evidence type="ECO:0000259" key="5">
    <source>
        <dbReference type="PROSITE" id="PS51186"/>
    </source>
</evidence>
<dbReference type="OrthoDB" id="3208058at2"/>
<feature type="binding site" evidence="4">
    <location>
        <begin position="274"/>
        <end position="279"/>
    </location>
    <ligand>
        <name>acetyl-CoA</name>
        <dbReference type="ChEBI" id="CHEBI:57288"/>
        <label>2</label>
    </ligand>
</feature>
<evidence type="ECO:0000256" key="1">
    <source>
        <dbReference type="ARBA" id="ARBA00022679"/>
    </source>
</evidence>
<evidence type="ECO:0000313" key="8">
    <source>
        <dbReference type="Proteomes" id="UP000193564"/>
    </source>
</evidence>
<proteinExistence type="inferred from homology"/>
<feature type="binding site" evidence="4">
    <location>
        <position position="178"/>
    </location>
    <ligand>
        <name>1D-myo-inositol 2-(L-cysteinylamino)-2-deoxy-alpha-D-glucopyranoside</name>
        <dbReference type="ChEBI" id="CHEBI:58887"/>
    </ligand>
</feature>
<name>A0A1X1TIS5_9MYCO</name>
<keyword evidence="8" id="KW-1185">Reference proteome</keyword>
<feature type="binding site" evidence="4">
    <location>
        <position position="269"/>
    </location>
    <ligand>
        <name>1D-myo-inositol 2-(L-cysteinylamino)-2-deoxy-alpha-D-glucopyranoside</name>
        <dbReference type="ChEBI" id="CHEBI:58887"/>
    </ligand>
</feature>
<dbReference type="InterPro" id="IPR000182">
    <property type="entry name" value="GNAT_dom"/>
</dbReference>
<comment type="caution">
    <text evidence="4">Lacks conserved residue(s) required for the propagation of feature annotation.</text>
</comment>
<dbReference type="RefSeq" id="WP_085188513.1">
    <property type="nucleotide sequence ID" value="NZ_AP022605.1"/>
</dbReference>
<dbReference type="NCBIfam" id="TIGR03448">
    <property type="entry name" value="mycothiol_MshD"/>
    <property type="match status" value="1"/>
</dbReference>
<gene>
    <name evidence="4 6" type="primary">mshD</name>
    <name evidence="7" type="ORF">AWC01_04300</name>
    <name evidence="6" type="ORF">MDOR_31860</name>
</gene>
<dbReference type="Proteomes" id="UP000193564">
    <property type="component" value="Unassembled WGS sequence"/>
</dbReference>
<dbReference type="GO" id="GO:0008999">
    <property type="term" value="F:protein-N-terminal-alanine acetyltransferase activity"/>
    <property type="evidence" value="ECO:0007669"/>
    <property type="project" value="TreeGrafter"/>
</dbReference>
<accession>A0A1X1TIS5</accession>
<organism evidence="7 8">
    <name type="scientific">Mycolicibacterium doricum</name>
    <dbReference type="NCBI Taxonomy" id="126673"/>
    <lineage>
        <taxon>Bacteria</taxon>
        <taxon>Bacillati</taxon>
        <taxon>Actinomycetota</taxon>
        <taxon>Actinomycetes</taxon>
        <taxon>Mycobacteriales</taxon>
        <taxon>Mycobacteriaceae</taxon>
        <taxon>Mycolicibacterium</taxon>
    </lineage>
</organism>
<dbReference type="HAMAP" id="MF_01698">
    <property type="entry name" value="MshD"/>
    <property type="match status" value="1"/>
</dbReference>
<dbReference type="InterPro" id="IPR017813">
    <property type="entry name" value="Mycothiol_AcTrfase"/>
</dbReference>
<keyword evidence="1 4" id="KW-0808">Transferase</keyword>
<dbReference type="KEGG" id="mdr:MDOR_31860"/>
<dbReference type="STRING" id="126673.AWC01_04300"/>
<feature type="binding site" evidence="4">
    <location>
        <position position="219"/>
    </location>
    <ligand>
        <name>1D-myo-inositol 2-(L-cysteinylamino)-2-deoxy-alpha-D-glucopyranoside</name>
        <dbReference type="ChEBI" id="CHEBI:58887"/>
    </ligand>
</feature>
<feature type="binding site" evidence="4">
    <location>
        <begin position="79"/>
        <end position="81"/>
    </location>
    <ligand>
        <name>acetyl-CoA</name>
        <dbReference type="ChEBI" id="CHEBI:57288"/>
        <label>1</label>
    </ligand>
</feature>
<dbReference type="PIRSF" id="PIRSF021524">
    <property type="entry name" value="MSH_acetyltransferase"/>
    <property type="match status" value="1"/>
</dbReference>
<dbReference type="Pfam" id="PF00583">
    <property type="entry name" value="Acetyltransf_1"/>
    <property type="match status" value="2"/>
</dbReference>
<comment type="function">
    <text evidence="4">Catalyzes the transfer of acetyl from acetyl-CoA to desacetylmycothiol (Cys-GlcN-Ins) to form mycothiol.</text>
</comment>
<evidence type="ECO:0000313" key="7">
    <source>
        <dbReference type="EMBL" id="ORV44482.1"/>
    </source>
</evidence>
<dbReference type="GO" id="GO:0010125">
    <property type="term" value="P:mycothiol biosynthetic process"/>
    <property type="evidence" value="ECO:0007669"/>
    <property type="project" value="UniProtKB-UniRule"/>
</dbReference>
<dbReference type="Gene3D" id="3.40.630.30">
    <property type="match status" value="1"/>
</dbReference>
<feature type="binding site" evidence="4">
    <location>
        <position position="36"/>
    </location>
    <ligand>
        <name>1D-myo-inositol 2-(L-cysteinylamino)-2-deoxy-alpha-D-glucopyranoside</name>
        <dbReference type="ChEBI" id="CHEBI:58887"/>
    </ligand>
</feature>
<feature type="binding site" evidence="4">
    <location>
        <position position="227"/>
    </location>
    <ligand>
        <name>1D-myo-inositol 2-(L-cysteinylamino)-2-deoxy-alpha-D-glucopyranoside</name>
        <dbReference type="ChEBI" id="CHEBI:58887"/>
    </ligand>
</feature>
<dbReference type="Proteomes" id="UP000467201">
    <property type="component" value="Chromosome"/>
</dbReference>
<comment type="similarity">
    <text evidence="4">Belongs to the acetyltransferase family. MshD subfamily.</text>
</comment>
<dbReference type="EMBL" id="LQOS01000013">
    <property type="protein sequence ID" value="ORV44482.1"/>
    <property type="molecule type" value="Genomic_DNA"/>
</dbReference>
<dbReference type="EMBL" id="AP022605">
    <property type="protein sequence ID" value="BBZ09017.1"/>
    <property type="molecule type" value="Genomic_DNA"/>
</dbReference>
<dbReference type="PANTHER" id="PTHR43617">
    <property type="entry name" value="L-AMINO ACID N-ACETYLTRANSFERASE"/>
    <property type="match status" value="1"/>
</dbReference>
<evidence type="ECO:0000256" key="2">
    <source>
        <dbReference type="ARBA" id="ARBA00022737"/>
    </source>
</evidence>
<dbReference type="InterPro" id="IPR050276">
    <property type="entry name" value="MshD_Acetyltransferase"/>
</dbReference>
<dbReference type="GO" id="GO:0035447">
    <property type="term" value="F:mycothiol synthase activity"/>
    <property type="evidence" value="ECO:0007669"/>
    <property type="project" value="UniProtKB-UniRule"/>
</dbReference>
<reference evidence="6 9" key="2">
    <citation type="journal article" date="2019" name="Emerg. Microbes Infect.">
        <title>Comprehensive subspecies identification of 175 nontuberculous mycobacteria species based on 7547 genomic profiles.</title>
        <authorList>
            <person name="Matsumoto Y."/>
            <person name="Kinjo T."/>
            <person name="Motooka D."/>
            <person name="Nabeya D."/>
            <person name="Jung N."/>
            <person name="Uechi K."/>
            <person name="Horii T."/>
            <person name="Iida T."/>
            <person name="Fujita J."/>
            <person name="Nakamura S."/>
        </authorList>
    </citation>
    <scope>NUCLEOTIDE SEQUENCE [LARGE SCALE GENOMIC DNA]</scope>
    <source>
        <strain evidence="6 9">JCM 12405</strain>
    </source>
</reference>
<evidence type="ECO:0000313" key="6">
    <source>
        <dbReference type="EMBL" id="BBZ09017.1"/>
    </source>
</evidence>
<sequence length="298" mass="32006">MTSIDWRSALTEGEQAAIRDVIAAATDHDGVAPVGDQVLRELPADRTRHLLAVDPDAADVVGYLNLAPASDTAPPMAELVVHPDFRRRGTGAAMARAGLAEGGAAARIWAHGNLEAAQATARTLGLRVVRELLQMRRGLTDLPPVTVPRGIRLASYTGSQDDPELLRVNNSAFSWHPEQGGWTGADIAQRRAEPWFDPDGLFLAFDDESGKLLGFHWTKVHDTDLGEVYVVGVDPTAQGRGLGATLTLTGLHHLAERLSTSSQPTVMLYVEADNNAAVRTYRRLGFDIFSVDAAYAAG</sequence>
<feature type="domain" description="N-acetyltransferase" evidence="5">
    <location>
        <begin position="4"/>
        <end position="148"/>
    </location>
</feature>
<evidence type="ECO:0000313" key="9">
    <source>
        <dbReference type="Proteomes" id="UP000467201"/>
    </source>
</evidence>
<comment type="subunit">
    <text evidence="4">Monomer.</text>
</comment>
<dbReference type="InterPro" id="IPR016181">
    <property type="entry name" value="Acyl_CoA_acyltransferase"/>
</dbReference>
<comment type="catalytic activity">
    <reaction evidence="4">
        <text>1D-myo-inositol 2-(L-cysteinylamino)-2-deoxy-alpha-D-glucopyranoside + acetyl-CoA = mycothiol + CoA + H(+)</text>
        <dbReference type="Rhea" id="RHEA:26172"/>
        <dbReference type="ChEBI" id="CHEBI:15378"/>
        <dbReference type="ChEBI" id="CHEBI:16768"/>
        <dbReference type="ChEBI" id="CHEBI:57287"/>
        <dbReference type="ChEBI" id="CHEBI:57288"/>
        <dbReference type="ChEBI" id="CHEBI:58887"/>
        <dbReference type="EC" id="2.3.1.189"/>
    </reaction>
</comment>